<evidence type="ECO:0000313" key="2">
    <source>
        <dbReference type="Proteomes" id="UP000829196"/>
    </source>
</evidence>
<evidence type="ECO:0000313" key="1">
    <source>
        <dbReference type="EMBL" id="KAI0487840.1"/>
    </source>
</evidence>
<sequence>MNEREQNQERFGMGGRLLTRTPGRVRFCAYPESARGSFSNERKSRPFISVAEREILPMGRSWG</sequence>
<name>A0A8T3A1C2_DENNO</name>
<comment type="caution">
    <text evidence="1">The sequence shown here is derived from an EMBL/GenBank/DDBJ whole genome shotgun (WGS) entry which is preliminary data.</text>
</comment>
<accession>A0A8T3A1C2</accession>
<reference evidence="1" key="1">
    <citation type="journal article" date="2022" name="Front. Genet.">
        <title>Chromosome-Scale Assembly of the Dendrobium nobile Genome Provides Insights Into the Molecular Mechanism of the Biosynthesis of the Medicinal Active Ingredient of Dendrobium.</title>
        <authorList>
            <person name="Xu Q."/>
            <person name="Niu S.-C."/>
            <person name="Li K.-L."/>
            <person name="Zheng P.-J."/>
            <person name="Zhang X.-J."/>
            <person name="Jia Y."/>
            <person name="Liu Y."/>
            <person name="Niu Y.-X."/>
            <person name="Yu L.-H."/>
            <person name="Chen D.-F."/>
            <person name="Zhang G.-Q."/>
        </authorList>
    </citation>
    <scope>NUCLEOTIDE SEQUENCE</scope>
    <source>
        <tissue evidence="1">Leaf</tissue>
    </source>
</reference>
<protein>
    <submittedName>
        <fullName evidence="1">Uncharacterized protein</fullName>
    </submittedName>
</protein>
<dbReference type="Proteomes" id="UP000829196">
    <property type="component" value="Unassembled WGS sequence"/>
</dbReference>
<organism evidence="1 2">
    <name type="scientific">Dendrobium nobile</name>
    <name type="common">Orchid</name>
    <dbReference type="NCBI Taxonomy" id="94219"/>
    <lineage>
        <taxon>Eukaryota</taxon>
        <taxon>Viridiplantae</taxon>
        <taxon>Streptophyta</taxon>
        <taxon>Embryophyta</taxon>
        <taxon>Tracheophyta</taxon>
        <taxon>Spermatophyta</taxon>
        <taxon>Magnoliopsida</taxon>
        <taxon>Liliopsida</taxon>
        <taxon>Asparagales</taxon>
        <taxon>Orchidaceae</taxon>
        <taxon>Epidendroideae</taxon>
        <taxon>Malaxideae</taxon>
        <taxon>Dendrobiinae</taxon>
        <taxon>Dendrobium</taxon>
    </lineage>
</organism>
<dbReference type="AlphaFoldDB" id="A0A8T3A1C2"/>
<gene>
    <name evidence="1" type="ORF">KFK09_027663</name>
</gene>
<keyword evidence="2" id="KW-1185">Reference proteome</keyword>
<dbReference type="EMBL" id="JAGYWB010000019">
    <property type="protein sequence ID" value="KAI0487840.1"/>
    <property type="molecule type" value="Genomic_DNA"/>
</dbReference>
<proteinExistence type="predicted"/>